<gene>
    <name evidence="22" type="ORF">GH714_042547</name>
</gene>
<keyword evidence="20" id="KW-0812">Transmembrane</keyword>
<dbReference type="HAMAP" id="MF_01274">
    <property type="entry name" value="Pantothen_kinase_3"/>
    <property type="match status" value="1"/>
</dbReference>
<keyword evidence="14" id="KW-0067">ATP-binding</keyword>
<keyword evidence="20" id="KW-1133">Transmembrane helix</keyword>
<evidence type="ECO:0000256" key="14">
    <source>
        <dbReference type="ARBA" id="ARBA00022840"/>
    </source>
</evidence>
<proteinExistence type="inferred from homology"/>
<dbReference type="CDD" id="cd24015">
    <property type="entry name" value="ASKHA_NBD_PanK-III"/>
    <property type="match status" value="1"/>
</dbReference>
<dbReference type="GO" id="GO:0004594">
    <property type="term" value="F:pantothenate kinase activity"/>
    <property type="evidence" value="ECO:0007669"/>
    <property type="project" value="InterPro"/>
</dbReference>
<dbReference type="NCBIfam" id="TIGR00671">
    <property type="entry name" value="baf"/>
    <property type="match status" value="1"/>
</dbReference>
<dbReference type="InterPro" id="IPR005720">
    <property type="entry name" value="Dihydroorotate_DH_cat"/>
</dbReference>
<sequence>MADSGKYTSRELWHLLPCVVLFSGRGLGAVVSFFRFSHSPRFWVPPEVAHGLVIFGLKHGLFPEVRGQMPECLSIQVCHLRFRTPIGLAAGFDKNAEVIKPLIGMGFGFVEAGTVTKKPQAGNKKPRIFRIVNQKAVVNRLGFNNKGVQRFVKKIDSKELNNLVFGANLGINKTCTDPPAEYAEMVRSVYGLSSYITINVSSPNTAGLRDLQNRGPLGEILASVRDARRSVDQAESVPIFLKIAPDISDELKHDIAEEVVKNKISGLIVSNTTTDLSLLGEGRDMSITQGGLSGRPLFDLSTTVLSEMYSLLRDKAVLIGCGGVSNGAQALRKIKAGASLVQLYTAIVYEGFGVVKKINTELAELLTQEGFSKVEQAVGVDVQTAAEYFSCISVLASRKSANLLAGVRGAAISSVAPVVNKHIEELFECFFNISPVFITSSHAGLFGLRICLAQPTIGADRVADLVAAKTLWPTSDLLVIDMGTATVFNLLDRNGSLYGQVVAPGMSCLVHSMRECTALLPQTPVRESEKIVCDSTAASLETGLYWGYRAMVEGMTRQIMRESVQTLHVVATGGGVSLFRNCDYINHIDELLTIKGIVQIYEKTQG</sequence>
<dbReference type="NCBIfam" id="NF009848">
    <property type="entry name" value="PRK13318.1-6"/>
    <property type="match status" value="1"/>
</dbReference>
<evidence type="ECO:0000256" key="8">
    <source>
        <dbReference type="ARBA" id="ARBA00022490"/>
    </source>
</evidence>
<evidence type="ECO:0000313" key="23">
    <source>
        <dbReference type="Proteomes" id="UP000467840"/>
    </source>
</evidence>
<comment type="pathway">
    <text evidence="4 20">Pyrimidine metabolism; UMP biosynthesis via de novo pathway; orotate from (S)-dihydroorotate (quinone route): step 1/1.</text>
</comment>
<comment type="caution">
    <text evidence="22">The sequence shown here is derived from an EMBL/GenBank/DDBJ whole genome shotgun (WGS) entry which is preliminary data.</text>
</comment>
<evidence type="ECO:0000256" key="1">
    <source>
        <dbReference type="ARBA" id="ARBA00001958"/>
    </source>
</evidence>
<dbReference type="NCBIfam" id="NF003645">
    <property type="entry name" value="PRK05286.1-2"/>
    <property type="match status" value="1"/>
</dbReference>
<dbReference type="CDD" id="cd04738">
    <property type="entry name" value="DHOD_2_like"/>
    <property type="match status" value="1"/>
</dbReference>
<evidence type="ECO:0000256" key="9">
    <source>
        <dbReference type="ARBA" id="ARBA00022630"/>
    </source>
</evidence>
<dbReference type="EMBL" id="JAAGAX010000511">
    <property type="protein sequence ID" value="KAF2281723.1"/>
    <property type="molecule type" value="Genomic_DNA"/>
</dbReference>
<evidence type="ECO:0000256" key="10">
    <source>
        <dbReference type="ARBA" id="ARBA00022643"/>
    </source>
</evidence>
<evidence type="ECO:0000256" key="12">
    <source>
        <dbReference type="ARBA" id="ARBA00022741"/>
    </source>
</evidence>
<dbReference type="GO" id="GO:0006207">
    <property type="term" value="P:'de novo' pyrimidine nucleobase biosynthetic process"/>
    <property type="evidence" value="ECO:0007669"/>
    <property type="project" value="InterPro"/>
</dbReference>
<dbReference type="PROSITE" id="PS00912">
    <property type="entry name" value="DHODEHASE_2"/>
    <property type="match status" value="1"/>
</dbReference>
<dbReference type="Pfam" id="PF01180">
    <property type="entry name" value="DHO_dh"/>
    <property type="match status" value="1"/>
</dbReference>
<dbReference type="GO" id="GO:0005743">
    <property type="term" value="C:mitochondrial inner membrane"/>
    <property type="evidence" value="ECO:0007669"/>
    <property type="project" value="UniProtKB-SubCell"/>
</dbReference>
<dbReference type="Proteomes" id="UP000467840">
    <property type="component" value="Unassembled WGS sequence"/>
</dbReference>
<feature type="transmembrane region" description="Helical" evidence="20">
    <location>
        <begin position="12"/>
        <end position="34"/>
    </location>
</feature>
<evidence type="ECO:0000256" key="7">
    <source>
        <dbReference type="ARBA" id="ARBA00017599"/>
    </source>
</evidence>
<dbReference type="InterPro" id="IPR004619">
    <property type="entry name" value="Type_III_PanK"/>
</dbReference>
<dbReference type="SUPFAM" id="SSF51395">
    <property type="entry name" value="FMN-linked oxidoreductases"/>
    <property type="match status" value="1"/>
</dbReference>
<dbReference type="InterPro" id="IPR001295">
    <property type="entry name" value="Dihydroorotate_DH_CS"/>
</dbReference>
<evidence type="ECO:0000256" key="4">
    <source>
        <dbReference type="ARBA" id="ARBA00005161"/>
    </source>
</evidence>
<dbReference type="Pfam" id="PF03309">
    <property type="entry name" value="Pan_kinase"/>
    <property type="match status" value="1"/>
</dbReference>
<evidence type="ECO:0000256" key="11">
    <source>
        <dbReference type="ARBA" id="ARBA00022679"/>
    </source>
</evidence>
<evidence type="ECO:0000313" key="22">
    <source>
        <dbReference type="EMBL" id="KAF2281723.1"/>
    </source>
</evidence>
<dbReference type="GO" id="GO:0015937">
    <property type="term" value="P:coenzyme A biosynthetic process"/>
    <property type="evidence" value="ECO:0007669"/>
    <property type="project" value="UniProtKB-KW"/>
</dbReference>
<keyword evidence="18 20" id="KW-0472">Membrane</keyword>
<reference evidence="22 23" key="1">
    <citation type="journal article" date="2020" name="Mol. Plant">
        <title>The Chromosome-Based Rubber Tree Genome Provides New Insights into Spurge Genome Evolution and Rubber Biosynthesis.</title>
        <authorList>
            <person name="Liu J."/>
            <person name="Shi C."/>
            <person name="Shi C.C."/>
            <person name="Li W."/>
            <person name="Zhang Q.J."/>
            <person name="Zhang Y."/>
            <person name="Li K."/>
            <person name="Lu H.F."/>
            <person name="Shi C."/>
            <person name="Zhu S.T."/>
            <person name="Xiao Z.Y."/>
            <person name="Nan H."/>
            <person name="Yue Y."/>
            <person name="Zhu X.G."/>
            <person name="Wu Y."/>
            <person name="Hong X.N."/>
            <person name="Fan G.Y."/>
            <person name="Tong Y."/>
            <person name="Zhang D."/>
            <person name="Mao C.L."/>
            <person name="Liu Y.L."/>
            <person name="Hao S.J."/>
            <person name="Liu W.Q."/>
            <person name="Lv M.Q."/>
            <person name="Zhang H.B."/>
            <person name="Liu Y."/>
            <person name="Hu-Tang G.R."/>
            <person name="Wang J.P."/>
            <person name="Wang J.H."/>
            <person name="Sun Y.H."/>
            <person name="Ni S.B."/>
            <person name="Chen W.B."/>
            <person name="Zhang X.C."/>
            <person name="Jiao Y.N."/>
            <person name="Eichler E.E."/>
            <person name="Li G.H."/>
            <person name="Liu X."/>
            <person name="Gao L.Z."/>
        </authorList>
    </citation>
    <scope>NUCLEOTIDE SEQUENCE [LARGE SCALE GENOMIC DNA]</scope>
    <source>
        <strain evidence="23">cv. GT1</strain>
        <tissue evidence="22">Leaf</tissue>
    </source>
</reference>
<dbReference type="InterPro" id="IPR005719">
    <property type="entry name" value="Dihydroorotate_DH_2"/>
</dbReference>
<dbReference type="NCBIfam" id="NF003652">
    <property type="entry name" value="PRK05286.2-5"/>
    <property type="match status" value="1"/>
</dbReference>
<dbReference type="Gene3D" id="3.30.420.40">
    <property type="match status" value="1"/>
</dbReference>
<dbReference type="Gene3D" id="3.20.20.70">
    <property type="entry name" value="Aldolase class I"/>
    <property type="match status" value="1"/>
</dbReference>
<evidence type="ECO:0000256" key="6">
    <source>
        <dbReference type="ARBA" id="ARBA00012791"/>
    </source>
</evidence>
<keyword evidence="13" id="KW-0418">Kinase</keyword>
<keyword evidence="10 20" id="KW-0288">FMN</keyword>
<comment type="subcellular location">
    <subcellularLocation>
        <location evidence="3">Cytoplasm</location>
    </subcellularLocation>
    <subcellularLocation>
        <location evidence="2">Membrane</location>
    </subcellularLocation>
    <subcellularLocation>
        <location evidence="20">Mitochondrion inner membrane</location>
        <topology evidence="20">Single-pass membrane protein</topology>
    </subcellularLocation>
</comment>
<evidence type="ECO:0000256" key="3">
    <source>
        <dbReference type="ARBA" id="ARBA00004496"/>
    </source>
</evidence>
<evidence type="ECO:0000256" key="2">
    <source>
        <dbReference type="ARBA" id="ARBA00004370"/>
    </source>
</evidence>
<dbReference type="PANTHER" id="PTHR48109:SF4">
    <property type="entry name" value="DIHYDROOROTATE DEHYDROGENASE (QUINONE), MITOCHONDRIAL"/>
    <property type="match status" value="1"/>
</dbReference>
<dbReference type="NCBIfam" id="TIGR01036">
    <property type="entry name" value="pyrD_sub2"/>
    <property type="match status" value="1"/>
</dbReference>
<keyword evidence="9 20" id="KW-0285">Flavoprotein</keyword>
<keyword evidence="12" id="KW-0547">Nucleotide-binding</keyword>
<comment type="cofactor">
    <cofactor evidence="1">
        <name>K(+)</name>
        <dbReference type="ChEBI" id="CHEBI:29103"/>
    </cofactor>
</comment>
<dbReference type="UniPathway" id="UPA00070">
    <property type="reaction ID" value="UER00946"/>
</dbReference>
<keyword evidence="20" id="KW-0999">Mitochondrion inner membrane</keyword>
<name>A0A6A6K060_HEVBR</name>
<dbReference type="PROSITE" id="PS00911">
    <property type="entry name" value="DHODEHASE_1"/>
    <property type="match status" value="1"/>
</dbReference>
<keyword evidence="15" id="KW-0630">Potassium</keyword>
<evidence type="ECO:0000256" key="15">
    <source>
        <dbReference type="ARBA" id="ARBA00022958"/>
    </source>
</evidence>
<feature type="domain" description="Dihydroorotate dehydrogenase catalytic" evidence="21">
    <location>
        <begin position="73"/>
        <end position="366"/>
    </location>
</feature>
<comment type="similarity">
    <text evidence="5 20">Belongs to the dihydroorotate dehydrogenase family. Type 2 subfamily.</text>
</comment>
<evidence type="ECO:0000256" key="18">
    <source>
        <dbReference type="ARBA" id="ARBA00023136"/>
    </source>
</evidence>
<keyword evidence="17 20" id="KW-0560">Oxidoreductase</keyword>
<dbReference type="InterPro" id="IPR013785">
    <property type="entry name" value="Aldolase_TIM"/>
</dbReference>
<dbReference type="GO" id="GO:0044205">
    <property type="term" value="P:'de novo' UMP biosynthetic process"/>
    <property type="evidence" value="ECO:0007669"/>
    <property type="project" value="UniProtKB-UniPathway"/>
</dbReference>
<comment type="catalytic activity">
    <reaction evidence="19 20">
        <text>(S)-dihydroorotate + a quinone = orotate + a quinol</text>
        <dbReference type="Rhea" id="RHEA:30187"/>
        <dbReference type="ChEBI" id="CHEBI:24646"/>
        <dbReference type="ChEBI" id="CHEBI:30839"/>
        <dbReference type="ChEBI" id="CHEBI:30864"/>
        <dbReference type="ChEBI" id="CHEBI:132124"/>
        <dbReference type="EC" id="1.3.5.2"/>
    </reaction>
</comment>
<protein>
    <recommendedName>
        <fullName evidence="7 20">Dihydroorotate dehydrogenase (quinone), mitochondrial</fullName>
        <shortName evidence="20">DHOdehase</shortName>
        <ecNumber evidence="6 20">1.3.5.2</ecNumber>
    </recommendedName>
</protein>
<dbReference type="GO" id="GO:0106430">
    <property type="term" value="F:dihydroorotate dehydrogenase (quinone) activity"/>
    <property type="evidence" value="ECO:0007669"/>
    <property type="project" value="UniProtKB-EC"/>
</dbReference>
<dbReference type="InterPro" id="IPR043129">
    <property type="entry name" value="ATPase_NBD"/>
</dbReference>
<evidence type="ECO:0000256" key="17">
    <source>
        <dbReference type="ARBA" id="ARBA00023002"/>
    </source>
</evidence>
<comment type="cofactor">
    <cofactor evidence="20">
        <name>FMN</name>
        <dbReference type="ChEBI" id="CHEBI:58210"/>
    </cofactor>
    <text evidence="20">Binds 1 FMN per subunit.</text>
</comment>
<evidence type="ECO:0000256" key="16">
    <source>
        <dbReference type="ARBA" id="ARBA00022993"/>
    </source>
</evidence>
<keyword evidence="16" id="KW-0173">Coenzyme A biosynthesis</keyword>
<evidence type="ECO:0000256" key="19">
    <source>
        <dbReference type="ARBA" id="ARBA00048639"/>
    </source>
</evidence>
<organism evidence="22 23">
    <name type="scientific">Hevea brasiliensis</name>
    <name type="common">Para rubber tree</name>
    <name type="synonym">Siphonia brasiliensis</name>
    <dbReference type="NCBI Taxonomy" id="3981"/>
    <lineage>
        <taxon>Eukaryota</taxon>
        <taxon>Viridiplantae</taxon>
        <taxon>Streptophyta</taxon>
        <taxon>Embryophyta</taxon>
        <taxon>Tracheophyta</taxon>
        <taxon>Spermatophyta</taxon>
        <taxon>Magnoliopsida</taxon>
        <taxon>eudicotyledons</taxon>
        <taxon>Gunneridae</taxon>
        <taxon>Pentapetalae</taxon>
        <taxon>rosids</taxon>
        <taxon>fabids</taxon>
        <taxon>Malpighiales</taxon>
        <taxon>Euphorbiaceae</taxon>
        <taxon>Crotonoideae</taxon>
        <taxon>Micrandreae</taxon>
        <taxon>Hevea</taxon>
    </lineage>
</organism>
<evidence type="ECO:0000256" key="13">
    <source>
        <dbReference type="ARBA" id="ARBA00022777"/>
    </source>
</evidence>
<dbReference type="InterPro" id="IPR050074">
    <property type="entry name" value="DHO_dehydrogenase"/>
</dbReference>
<keyword evidence="8" id="KW-0963">Cytoplasm</keyword>
<evidence type="ECO:0000256" key="20">
    <source>
        <dbReference type="RuleBase" id="RU361255"/>
    </source>
</evidence>
<dbReference type="PANTHER" id="PTHR48109">
    <property type="entry name" value="DIHYDROOROTATE DEHYDROGENASE (QUINONE), MITOCHONDRIAL-RELATED"/>
    <property type="match status" value="1"/>
</dbReference>
<evidence type="ECO:0000259" key="21">
    <source>
        <dbReference type="Pfam" id="PF01180"/>
    </source>
</evidence>
<keyword evidence="11" id="KW-0808">Transferase</keyword>
<evidence type="ECO:0000256" key="5">
    <source>
        <dbReference type="ARBA" id="ARBA00005359"/>
    </source>
</evidence>
<dbReference type="EC" id="1.3.5.2" evidence="6 20"/>
<dbReference type="GO" id="GO:0005524">
    <property type="term" value="F:ATP binding"/>
    <property type="evidence" value="ECO:0007669"/>
    <property type="project" value="UniProtKB-KW"/>
</dbReference>
<keyword evidence="23" id="KW-1185">Reference proteome</keyword>
<dbReference type="AlphaFoldDB" id="A0A6A6K060"/>
<accession>A0A6A6K060</accession>
<dbReference type="SUPFAM" id="SSF53067">
    <property type="entry name" value="Actin-like ATPase domain"/>
    <property type="match status" value="2"/>
</dbReference>
<keyword evidence="20" id="KW-0496">Mitochondrion</keyword>